<dbReference type="SMART" id="SM00829">
    <property type="entry name" value="PKS_ER"/>
    <property type="match status" value="1"/>
</dbReference>
<dbReference type="InterPro" id="IPR013154">
    <property type="entry name" value="ADH-like_N"/>
</dbReference>
<dbReference type="InterPro" id="IPR002328">
    <property type="entry name" value="ADH_Zn_CS"/>
</dbReference>
<dbReference type="Pfam" id="PF08240">
    <property type="entry name" value="ADH_N"/>
    <property type="match status" value="1"/>
</dbReference>
<comment type="similarity">
    <text evidence="5">Belongs to the zinc-containing alcohol dehydrogenase family.</text>
</comment>
<organism evidence="7 8">
    <name type="scientific">Candidatus Nanopelagicus limnae</name>
    <dbReference type="NCBI Taxonomy" id="1884634"/>
    <lineage>
        <taxon>Bacteria</taxon>
        <taxon>Bacillati</taxon>
        <taxon>Actinomycetota</taxon>
        <taxon>Actinomycetes</taxon>
        <taxon>Candidatus Nanopelagicales</taxon>
        <taxon>Candidatus Nanopelagicaceae</taxon>
        <taxon>Candidatus Nanopelagicus</taxon>
    </lineage>
</organism>
<dbReference type="PANTHER" id="PTHR43401:SF2">
    <property type="entry name" value="L-THREONINE 3-DEHYDROGENASE"/>
    <property type="match status" value="1"/>
</dbReference>
<dbReference type="Proteomes" id="UP000217153">
    <property type="component" value="Chromosome"/>
</dbReference>
<dbReference type="EMBL" id="CP016768">
    <property type="protein sequence ID" value="ASY09106.1"/>
    <property type="molecule type" value="Genomic_DNA"/>
</dbReference>
<dbReference type="CDD" id="cd08258">
    <property type="entry name" value="Zn_ADH4"/>
    <property type="match status" value="1"/>
</dbReference>
<proteinExistence type="inferred from homology"/>
<dbReference type="InterPro" id="IPR020843">
    <property type="entry name" value="ER"/>
</dbReference>
<accession>A0A249JX71</accession>
<dbReference type="GO" id="GO:0016491">
    <property type="term" value="F:oxidoreductase activity"/>
    <property type="evidence" value="ECO:0007669"/>
    <property type="project" value="UniProtKB-KW"/>
</dbReference>
<dbReference type="PANTHER" id="PTHR43401">
    <property type="entry name" value="L-THREONINE 3-DEHYDROGENASE"/>
    <property type="match status" value="1"/>
</dbReference>
<dbReference type="InterPro" id="IPR011032">
    <property type="entry name" value="GroES-like_sf"/>
</dbReference>
<dbReference type="AlphaFoldDB" id="A0A249JX71"/>
<reference evidence="8" key="1">
    <citation type="submission" date="2016-10" db="EMBL/GenBank/DDBJ databases">
        <title>High microdiversification within the ubiquitous acI lineage of Actinobacteria.</title>
        <authorList>
            <person name="Neuenschwander S.M."/>
            <person name="Salcher M."/>
            <person name="Ghai R."/>
            <person name="Pernthaler J."/>
        </authorList>
    </citation>
    <scope>NUCLEOTIDE SEQUENCE [LARGE SCALE GENOMIC DNA]</scope>
</reference>
<evidence type="ECO:0000256" key="3">
    <source>
        <dbReference type="ARBA" id="ARBA00022833"/>
    </source>
</evidence>
<evidence type="ECO:0000256" key="4">
    <source>
        <dbReference type="ARBA" id="ARBA00023002"/>
    </source>
</evidence>
<protein>
    <submittedName>
        <fullName evidence="7">L-iditol 2-dehydrogenase</fullName>
    </submittedName>
</protein>
<sequence>MKSLAVVNFSSKPGSVELQEIEYPLFGDDDVIMQVEAVSVCGSDLHQWHGTNSWEVNYPVVLGHEFCGVIKELGKNVKSAGKWQVGDRVVTETAAVIDTDSPLSRQGKYNLDPSRKGFGYGVNGGMTRYAKVAARLLHKIPTNISFDYAAMTEPCAVAYSATIAPGFVRPGDRIVVYGPGPIGVLCAAMAKLAGAEVALVGLEKDKTRLEIAKSYGCEVIIGDASEWAKSVDGLGADGVVDAAGVSASLKNALAVIRPNGWISKVGWGPQPLDFSLDPLVAKNVTLRGSFSHNWPMWERVLRLLESGKLDLKPVLGGVFPIKDWQVAFEKMQSGEILKSVIRPE</sequence>
<dbReference type="InterPro" id="IPR036291">
    <property type="entry name" value="NAD(P)-bd_dom_sf"/>
</dbReference>
<gene>
    <name evidence="7" type="ORF">B1s21122_01890</name>
</gene>
<dbReference type="KEGG" id="abam:B1s21122_01890"/>
<name>A0A249JX71_9ACTN</name>
<evidence type="ECO:0000313" key="8">
    <source>
        <dbReference type="Proteomes" id="UP000217153"/>
    </source>
</evidence>
<keyword evidence="2 5" id="KW-0479">Metal-binding</keyword>
<dbReference type="OrthoDB" id="9797931at2"/>
<evidence type="ECO:0000256" key="2">
    <source>
        <dbReference type="ARBA" id="ARBA00022723"/>
    </source>
</evidence>
<evidence type="ECO:0000313" key="7">
    <source>
        <dbReference type="EMBL" id="ASY09106.1"/>
    </source>
</evidence>
<evidence type="ECO:0000256" key="1">
    <source>
        <dbReference type="ARBA" id="ARBA00001947"/>
    </source>
</evidence>
<dbReference type="InterPro" id="IPR050129">
    <property type="entry name" value="Zn_alcohol_dh"/>
</dbReference>
<dbReference type="Gene3D" id="3.90.180.10">
    <property type="entry name" value="Medium-chain alcohol dehydrogenases, catalytic domain"/>
    <property type="match status" value="1"/>
</dbReference>
<keyword evidence="8" id="KW-1185">Reference proteome</keyword>
<dbReference type="SUPFAM" id="SSF51735">
    <property type="entry name" value="NAD(P)-binding Rossmann-fold domains"/>
    <property type="match status" value="1"/>
</dbReference>
<dbReference type="SUPFAM" id="SSF50129">
    <property type="entry name" value="GroES-like"/>
    <property type="match status" value="1"/>
</dbReference>
<dbReference type="GO" id="GO:0008270">
    <property type="term" value="F:zinc ion binding"/>
    <property type="evidence" value="ECO:0007669"/>
    <property type="project" value="InterPro"/>
</dbReference>
<keyword evidence="4" id="KW-0560">Oxidoreductase</keyword>
<evidence type="ECO:0000256" key="5">
    <source>
        <dbReference type="RuleBase" id="RU361277"/>
    </source>
</evidence>
<evidence type="ECO:0000259" key="6">
    <source>
        <dbReference type="SMART" id="SM00829"/>
    </source>
</evidence>
<dbReference type="Gene3D" id="3.40.50.720">
    <property type="entry name" value="NAD(P)-binding Rossmann-like Domain"/>
    <property type="match status" value="1"/>
</dbReference>
<dbReference type="RefSeq" id="WP_095680409.1">
    <property type="nucleotide sequence ID" value="NZ_CP016768.2"/>
</dbReference>
<keyword evidence="3 5" id="KW-0862">Zinc</keyword>
<dbReference type="PROSITE" id="PS00059">
    <property type="entry name" value="ADH_ZINC"/>
    <property type="match status" value="1"/>
</dbReference>
<dbReference type="Pfam" id="PF00107">
    <property type="entry name" value="ADH_zinc_N"/>
    <property type="match status" value="1"/>
</dbReference>
<feature type="domain" description="Enoyl reductase (ER)" evidence="6">
    <location>
        <begin position="14"/>
        <end position="341"/>
    </location>
</feature>
<dbReference type="InterPro" id="IPR013149">
    <property type="entry name" value="ADH-like_C"/>
</dbReference>
<comment type="cofactor">
    <cofactor evidence="1 5">
        <name>Zn(2+)</name>
        <dbReference type="ChEBI" id="CHEBI:29105"/>
    </cofactor>
</comment>